<keyword evidence="3" id="KW-1185">Reference proteome</keyword>
<accession>A0A5C7FZ25</accession>
<dbReference type="RefSeq" id="WP_147934256.1">
    <property type="nucleotide sequence ID" value="NZ_VPFD01000006.1"/>
</dbReference>
<gene>
    <name evidence="2" type="ORF">FVD38_07580</name>
</gene>
<evidence type="ECO:0000313" key="2">
    <source>
        <dbReference type="EMBL" id="TXG00620.1"/>
    </source>
</evidence>
<comment type="caution">
    <text evidence="2">The sequence shown here is derived from an EMBL/GenBank/DDBJ whole genome shotgun (WGS) entry which is preliminary data.</text>
</comment>
<proteinExistence type="predicted"/>
<dbReference type="Proteomes" id="UP000321413">
    <property type="component" value="Unassembled WGS sequence"/>
</dbReference>
<feature type="signal peptide" evidence="1">
    <location>
        <begin position="1"/>
        <end position="22"/>
    </location>
</feature>
<feature type="chain" id="PRO_5022708479" description="DUF3551 domain-containing protein" evidence="1">
    <location>
        <begin position="23"/>
        <end position="65"/>
    </location>
</feature>
<protein>
    <recommendedName>
        <fullName evidence="4">DUF3551 domain-containing protein</fullName>
    </recommendedName>
</protein>
<sequence length="65" mass="6983">MNKKLLTLLFAIGLGASTSVFAWQDNQCLAGCGQILDACQRASTNAAESAKCWEDLRSCNDRCGL</sequence>
<dbReference type="EMBL" id="VPFD01000006">
    <property type="protein sequence ID" value="TXG00620.1"/>
    <property type="molecule type" value="Genomic_DNA"/>
</dbReference>
<organism evidence="2 3">
    <name type="scientific">Massilia arenae</name>
    <dbReference type="NCBI Taxonomy" id="2603288"/>
    <lineage>
        <taxon>Bacteria</taxon>
        <taxon>Pseudomonadati</taxon>
        <taxon>Pseudomonadota</taxon>
        <taxon>Betaproteobacteria</taxon>
        <taxon>Burkholderiales</taxon>
        <taxon>Oxalobacteraceae</taxon>
        <taxon>Telluria group</taxon>
        <taxon>Massilia</taxon>
    </lineage>
</organism>
<keyword evidence="1" id="KW-0732">Signal</keyword>
<dbReference type="AlphaFoldDB" id="A0A5C7FZ25"/>
<evidence type="ECO:0008006" key="4">
    <source>
        <dbReference type="Google" id="ProtNLM"/>
    </source>
</evidence>
<evidence type="ECO:0000313" key="3">
    <source>
        <dbReference type="Proteomes" id="UP000321413"/>
    </source>
</evidence>
<evidence type="ECO:0000256" key="1">
    <source>
        <dbReference type="SAM" id="SignalP"/>
    </source>
</evidence>
<name>A0A5C7FZ25_9BURK</name>
<reference evidence="2 3" key="1">
    <citation type="submission" date="2019-08" db="EMBL/GenBank/DDBJ databases">
        <title>Massilia golmudensis sp. nov., isolated from sand in the Qinghai-Tibetan Plateau.</title>
        <authorList>
            <person name="Zhang B."/>
        </authorList>
    </citation>
    <scope>NUCLEOTIDE SEQUENCE [LARGE SCALE GENOMIC DNA]</scope>
    <source>
        <strain evidence="2 3">GEM5</strain>
    </source>
</reference>